<evidence type="ECO:0000313" key="3">
    <source>
        <dbReference type="Proteomes" id="UP000035368"/>
    </source>
</evidence>
<feature type="signal peptide" evidence="1">
    <location>
        <begin position="1"/>
        <end position="24"/>
    </location>
</feature>
<feature type="chain" id="PRO_5002554511" evidence="1">
    <location>
        <begin position="25"/>
        <end position="78"/>
    </location>
</feature>
<reference evidence="2 3" key="1">
    <citation type="submission" date="2015-05" db="EMBL/GenBank/DDBJ databases">
        <title>Complete genome sequence of Corynebacterium epidermidicanis DSM 45586, isolated from the skin of a dog suffering from pruritus.</title>
        <authorList>
            <person name="Ruckert C."/>
            <person name="Albersmeier A."/>
            <person name="Winkler A."/>
            <person name="Tauch A."/>
        </authorList>
    </citation>
    <scope>NUCLEOTIDE SEQUENCE [LARGE SCALE GENOMIC DNA]</scope>
    <source>
        <strain evidence="2 3">DSM 45586</strain>
    </source>
</reference>
<proteinExistence type="predicted"/>
<dbReference type="AlphaFoldDB" id="A0A0G3GS00"/>
<dbReference type="OrthoDB" id="9981604at2"/>
<dbReference type="STRING" id="1050174.CEPID_10710"/>
<gene>
    <name evidence="2" type="ORF">CEPID_10710</name>
</gene>
<dbReference type="Proteomes" id="UP000035368">
    <property type="component" value="Chromosome"/>
</dbReference>
<dbReference type="RefSeq" id="WP_047240895.1">
    <property type="nucleotide sequence ID" value="NZ_CP011541.1"/>
</dbReference>
<name>A0A0G3GS00_9CORY</name>
<dbReference type="PATRIC" id="fig|1050174.4.peg.2157"/>
<dbReference type="EMBL" id="CP011541">
    <property type="protein sequence ID" value="AKK03971.1"/>
    <property type="molecule type" value="Genomic_DNA"/>
</dbReference>
<evidence type="ECO:0000256" key="1">
    <source>
        <dbReference type="SAM" id="SignalP"/>
    </source>
</evidence>
<dbReference type="KEGG" id="cei:CEPID_10710"/>
<protein>
    <submittedName>
        <fullName evidence="2">Uncharacterized protein</fullName>
    </submittedName>
</protein>
<evidence type="ECO:0000313" key="2">
    <source>
        <dbReference type="EMBL" id="AKK03971.1"/>
    </source>
</evidence>
<keyword evidence="1" id="KW-0732">Signal</keyword>
<keyword evidence="3" id="KW-1185">Reference proteome</keyword>
<organism evidence="2 3">
    <name type="scientific">Corynebacterium epidermidicanis</name>
    <dbReference type="NCBI Taxonomy" id="1050174"/>
    <lineage>
        <taxon>Bacteria</taxon>
        <taxon>Bacillati</taxon>
        <taxon>Actinomycetota</taxon>
        <taxon>Actinomycetes</taxon>
        <taxon>Mycobacteriales</taxon>
        <taxon>Corynebacteriaceae</taxon>
        <taxon>Corynebacterium</taxon>
    </lineage>
</organism>
<sequence length="78" mass="8314">MKLSSPSALIGAALISINLASAQATTVQPRAVCEYEDGAHCTGWYPNENTCQDIFNKPGVTDYQLRACLAWSGHGSRG</sequence>
<accession>A0A0G3GS00</accession>